<dbReference type="RefSeq" id="WP_100130518.1">
    <property type="nucleotide sequence ID" value="NZ_CADDYJ010000002.1"/>
</dbReference>
<evidence type="ECO:0000256" key="1">
    <source>
        <dbReference type="SAM" id="MobiDB-lite"/>
    </source>
</evidence>
<name>A0A2M6UW64_9HYPH</name>
<dbReference type="EMBL" id="NJPP01000010">
    <property type="protein sequence ID" value="PIT70409.1"/>
    <property type="molecule type" value="Genomic_DNA"/>
</dbReference>
<dbReference type="OrthoDB" id="8277605at2"/>
<dbReference type="AlphaFoldDB" id="A0A2M6UW64"/>
<feature type="region of interest" description="Disordered" evidence="1">
    <location>
        <begin position="170"/>
        <end position="212"/>
    </location>
</feature>
<gene>
    <name evidence="2" type="ORF">CEV08_04290</name>
</gene>
<protein>
    <submittedName>
        <fullName evidence="2">TrwN protein</fullName>
    </submittedName>
</protein>
<accession>A0A2M6UW64</accession>
<evidence type="ECO:0000313" key="2">
    <source>
        <dbReference type="EMBL" id="PIT70409.1"/>
    </source>
</evidence>
<proteinExistence type="predicted"/>
<dbReference type="Proteomes" id="UP000230791">
    <property type="component" value="Unassembled WGS sequence"/>
</dbReference>
<reference evidence="2 3" key="1">
    <citation type="submission" date="2017-06" db="EMBL/GenBank/DDBJ databases">
        <title>Draft genome of Bartonella tribocorum C635.</title>
        <authorList>
            <person name="Hadjadj L."/>
            <person name="Jiyipong T."/>
            <person name="Diene S.M."/>
            <person name="Morand S."/>
            <person name="Rolain J.-M."/>
        </authorList>
    </citation>
    <scope>NUCLEOTIDE SEQUENCE [LARGE SCALE GENOMIC DNA]</scope>
    <source>
        <strain evidence="2 3">C635</strain>
    </source>
</reference>
<feature type="compositionally biased region" description="Polar residues" evidence="1">
    <location>
        <begin position="202"/>
        <end position="212"/>
    </location>
</feature>
<organism evidence="2 3">
    <name type="scientific">Bartonella tribocorum</name>
    <dbReference type="NCBI Taxonomy" id="85701"/>
    <lineage>
        <taxon>Bacteria</taxon>
        <taxon>Pseudomonadati</taxon>
        <taxon>Pseudomonadota</taxon>
        <taxon>Alphaproteobacteria</taxon>
        <taxon>Hyphomicrobiales</taxon>
        <taxon>Bartonellaceae</taxon>
        <taxon>Bartonella</taxon>
    </lineage>
</organism>
<sequence>MIVPDFTISAAAYIPNAPHPVFSTPIEQRARGCVYIIGHDDKLFCQLSSLRKKTKETATTEQFKRNRHNFDIVFEQIDVKDVEWFSFFKVFDFYKNLAAEQNTLTYCYEQTRSNYFFGKVSLQSALSFYNAENLNGSAGAQIVNSYTKVKADKQRGEDLQESIRLKKEEVGTQVGSLPLSSEELEDAFTHKESSGRDAFSAEDSSSSTKQLR</sequence>
<evidence type="ECO:0000313" key="3">
    <source>
        <dbReference type="Proteomes" id="UP000230791"/>
    </source>
</evidence>
<comment type="caution">
    <text evidence="2">The sequence shown here is derived from an EMBL/GenBank/DDBJ whole genome shotgun (WGS) entry which is preliminary data.</text>
</comment>